<feature type="domain" description="p53 DNA-binding" evidence="12">
    <location>
        <begin position="84"/>
        <end position="286"/>
    </location>
</feature>
<gene>
    <name evidence="13" type="ORF">NTJ_14636</name>
</gene>
<dbReference type="Proteomes" id="UP001307889">
    <property type="component" value="Chromosome 13"/>
</dbReference>
<organism evidence="13 14">
    <name type="scientific">Nesidiocoris tenuis</name>
    <dbReference type="NCBI Taxonomy" id="355587"/>
    <lineage>
        <taxon>Eukaryota</taxon>
        <taxon>Metazoa</taxon>
        <taxon>Ecdysozoa</taxon>
        <taxon>Arthropoda</taxon>
        <taxon>Hexapoda</taxon>
        <taxon>Insecta</taxon>
        <taxon>Pterygota</taxon>
        <taxon>Neoptera</taxon>
        <taxon>Paraneoptera</taxon>
        <taxon>Hemiptera</taxon>
        <taxon>Heteroptera</taxon>
        <taxon>Panheteroptera</taxon>
        <taxon>Cimicomorpha</taxon>
        <taxon>Miridae</taxon>
        <taxon>Dicyphina</taxon>
        <taxon>Nesidiocoris</taxon>
    </lineage>
</organism>
<comment type="cofactor">
    <cofactor evidence="1">
        <name>Zn(2+)</name>
        <dbReference type="ChEBI" id="CHEBI:29105"/>
    </cofactor>
</comment>
<keyword evidence="9" id="KW-0010">Activator</keyword>
<evidence type="ECO:0000256" key="4">
    <source>
        <dbReference type="ARBA" id="ARBA00022703"/>
    </source>
</evidence>
<keyword evidence="7" id="KW-0805">Transcription regulation</keyword>
<evidence type="ECO:0000256" key="9">
    <source>
        <dbReference type="ARBA" id="ARBA00023159"/>
    </source>
</evidence>
<evidence type="ECO:0000256" key="3">
    <source>
        <dbReference type="ARBA" id="ARBA00006167"/>
    </source>
</evidence>
<protein>
    <recommendedName>
        <fullName evidence="12">p53 DNA-binding domain-containing protein</fullName>
    </recommendedName>
</protein>
<dbReference type="Gene3D" id="2.60.40.720">
    <property type="match status" value="1"/>
</dbReference>
<evidence type="ECO:0000313" key="14">
    <source>
        <dbReference type="Proteomes" id="UP001307889"/>
    </source>
</evidence>
<keyword evidence="11" id="KW-0539">Nucleus</keyword>
<dbReference type="EMBL" id="AP028921">
    <property type="protein sequence ID" value="BET01819.1"/>
    <property type="molecule type" value="Genomic_DNA"/>
</dbReference>
<accession>A0ABN7BBT2</accession>
<keyword evidence="10" id="KW-0804">Transcription</keyword>
<reference evidence="13 14" key="1">
    <citation type="submission" date="2023-09" db="EMBL/GenBank/DDBJ databases">
        <title>Nesidiocoris tenuis whole genome shotgun sequence.</title>
        <authorList>
            <person name="Shibata T."/>
            <person name="Shimoda M."/>
            <person name="Kobayashi T."/>
            <person name="Uehara T."/>
        </authorList>
    </citation>
    <scope>NUCLEOTIDE SEQUENCE [LARGE SCALE GENOMIC DNA]</scope>
    <source>
        <strain evidence="13 14">Japan</strain>
    </source>
</reference>
<keyword evidence="5" id="KW-0479">Metal-binding</keyword>
<dbReference type="PANTHER" id="PTHR11447:SF16">
    <property type="entry name" value="P53 PROTEIN LONG FORM VARIANT 1"/>
    <property type="match status" value="1"/>
</dbReference>
<proteinExistence type="inferred from homology"/>
<evidence type="ECO:0000256" key="7">
    <source>
        <dbReference type="ARBA" id="ARBA00023015"/>
    </source>
</evidence>
<evidence type="ECO:0000313" key="13">
    <source>
        <dbReference type="EMBL" id="BET01819.1"/>
    </source>
</evidence>
<dbReference type="CDD" id="cd08367">
    <property type="entry name" value="P53"/>
    <property type="match status" value="1"/>
</dbReference>
<dbReference type="InterPro" id="IPR002117">
    <property type="entry name" value="p53_tumour_suppressor"/>
</dbReference>
<evidence type="ECO:0000256" key="10">
    <source>
        <dbReference type="ARBA" id="ARBA00023163"/>
    </source>
</evidence>
<comment type="similarity">
    <text evidence="3">Belongs to the p53 family.</text>
</comment>
<evidence type="ECO:0000256" key="5">
    <source>
        <dbReference type="ARBA" id="ARBA00022723"/>
    </source>
</evidence>
<evidence type="ECO:0000256" key="6">
    <source>
        <dbReference type="ARBA" id="ARBA00022833"/>
    </source>
</evidence>
<evidence type="ECO:0000256" key="2">
    <source>
        <dbReference type="ARBA" id="ARBA00004123"/>
    </source>
</evidence>
<evidence type="ECO:0000259" key="12">
    <source>
        <dbReference type="Pfam" id="PF00870"/>
    </source>
</evidence>
<dbReference type="SUPFAM" id="SSF49417">
    <property type="entry name" value="p53-like transcription factors"/>
    <property type="match status" value="1"/>
</dbReference>
<sequence length="373" mass="41999">MSQYYYGMEFHQELRSSDLIDMIFPLDETLNSLDVDQTNAQDANISSTVGGGFSSTSAPQDHLLIEDSKNIPRILPTDTLPSVEELGGVFGFDICRETLTKSKAYNSWTYSESLHQVFIKANSNLSVRFKLGKPLDQKQYFIRALLVFQCNDYLSEAVKRCTLHWIEDDPCQLAHKSLPICDCVQYNLAGHVLRSLAPGAVYDFNAFSGRHSVLIPVPSPEELHKGDFLSGHYSFACNTSCPSGMERRHVQIIFTFEDQDGQVFGRRVLPVKICHCPKRDKDRLERGQKLSEKSESLSTKRPFQAVTIPVKKIKTENLTDGTTEEMEALLAESFLQQEKDLEAAAALVASMAQRHREMADLLKQLVKPSATKR</sequence>
<name>A0ABN7BBT2_9HEMI</name>
<keyword evidence="8" id="KW-0238">DNA-binding</keyword>
<evidence type="ECO:0000256" key="11">
    <source>
        <dbReference type="ARBA" id="ARBA00023242"/>
    </source>
</evidence>
<keyword evidence="4" id="KW-0053">Apoptosis</keyword>
<evidence type="ECO:0000256" key="1">
    <source>
        <dbReference type="ARBA" id="ARBA00001947"/>
    </source>
</evidence>
<dbReference type="PANTHER" id="PTHR11447">
    <property type="entry name" value="CELLULAR TUMOR ANTIGEN P53"/>
    <property type="match status" value="1"/>
</dbReference>
<dbReference type="InterPro" id="IPR008967">
    <property type="entry name" value="p53-like_TF_DNA-bd_sf"/>
</dbReference>
<dbReference type="InterPro" id="IPR012346">
    <property type="entry name" value="p53/RUNT-type_TF_DNA-bd_sf"/>
</dbReference>
<comment type="subcellular location">
    <subcellularLocation>
        <location evidence="2">Nucleus</location>
    </subcellularLocation>
</comment>
<dbReference type="InterPro" id="IPR011615">
    <property type="entry name" value="p53_DNA-bd"/>
</dbReference>
<keyword evidence="6" id="KW-0862">Zinc</keyword>
<dbReference type="Pfam" id="PF00870">
    <property type="entry name" value="P53"/>
    <property type="match status" value="1"/>
</dbReference>
<keyword evidence="14" id="KW-1185">Reference proteome</keyword>
<evidence type="ECO:0000256" key="8">
    <source>
        <dbReference type="ARBA" id="ARBA00023125"/>
    </source>
</evidence>